<accession>A0ABW7YN56</accession>
<proteinExistence type="predicted"/>
<organism evidence="1 2">
    <name type="scientific">Nonomuraea typhae</name>
    <dbReference type="NCBI Taxonomy" id="2603600"/>
    <lineage>
        <taxon>Bacteria</taxon>
        <taxon>Bacillati</taxon>
        <taxon>Actinomycetota</taxon>
        <taxon>Actinomycetes</taxon>
        <taxon>Streptosporangiales</taxon>
        <taxon>Streptosporangiaceae</taxon>
        <taxon>Nonomuraea</taxon>
    </lineage>
</organism>
<protein>
    <submittedName>
        <fullName evidence="1">Uncharacterized protein</fullName>
    </submittedName>
</protein>
<gene>
    <name evidence="1" type="ORF">ACIBG2_06930</name>
</gene>
<evidence type="ECO:0000313" key="1">
    <source>
        <dbReference type="EMBL" id="MFI6497096.1"/>
    </source>
</evidence>
<name>A0ABW7YN56_9ACTN</name>
<keyword evidence="2" id="KW-1185">Reference proteome</keyword>
<comment type="caution">
    <text evidence="1">The sequence shown here is derived from an EMBL/GenBank/DDBJ whole genome shotgun (WGS) entry which is preliminary data.</text>
</comment>
<dbReference type="RefSeq" id="WP_397079707.1">
    <property type="nucleotide sequence ID" value="NZ_JBITGY010000002.1"/>
</dbReference>
<reference evidence="1 2" key="1">
    <citation type="submission" date="2024-10" db="EMBL/GenBank/DDBJ databases">
        <title>The Natural Products Discovery Center: Release of the First 8490 Sequenced Strains for Exploring Actinobacteria Biosynthetic Diversity.</title>
        <authorList>
            <person name="Kalkreuter E."/>
            <person name="Kautsar S.A."/>
            <person name="Yang D."/>
            <person name="Bader C.D."/>
            <person name="Teijaro C.N."/>
            <person name="Fluegel L."/>
            <person name="Davis C.M."/>
            <person name="Simpson J.R."/>
            <person name="Lauterbach L."/>
            <person name="Steele A.D."/>
            <person name="Gui C."/>
            <person name="Meng S."/>
            <person name="Li G."/>
            <person name="Viehrig K."/>
            <person name="Ye F."/>
            <person name="Su P."/>
            <person name="Kiefer A.F."/>
            <person name="Nichols A."/>
            <person name="Cepeda A.J."/>
            <person name="Yan W."/>
            <person name="Fan B."/>
            <person name="Jiang Y."/>
            <person name="Adhikari A."/>
            <person name="Zheng C.-J."/>
            <person name="Schuster L."/>
            <person name="Cowan T.M."/>
            <person name="Smanski M.J."/>
            <person name="Chevrette M.G."/>
            <person name="De Carvalho L.P.S."/>
            <person name="Shen B."/>
        </authorList>
    </citation>
    <scope>NUCLEOTIDE SEQUENCE [LARGE SCALE GENOMIC DNA]</scope>
    <source>
        <strain evidence="1 2">NPDC050545</strain>
    </source>
</reference>
<dbReference type="EMBL" id="JBITGY010000002">
    <property type="protein sequence ID" value="MFI6497096.1"/>
    <property type="molecule type" value="Genomic_DNA"/>
</dbReference>
<evidence type="ECO:0000313" key="2">
    <source>
        <dbReference type="Proteomes" id="UP001612741"/>
    </source>
</evidence>
<dbReference type="Proteomes" id="UP001612741">
    <property type="component" value="Unassembled WGS sequence"/>
</dbReference>
<sequence length="54" mass="6222">MYRAVDSYHDDTEQESVSITDVFPVEIHDQCSDCVARWDAPPKQHHVACSTNWT</sequence>